<feature type="compositionally biased region" description="Basic and acidic residues" evidence="10">
    <location>
        <begin position="101"/>
        <end position="114"/>
    </location>
</feature>
<evidence type="ECO:0000256" key="4">
    <source>
        <dbReference type="ARBA" id="ARBA00022603"/>
    </source>
</evidence>
<dbReference type="AlphaFoldDB" id="A0AAV9P206"/>
<dbReference type="InterPro" id="IPR047261">
    <property type="entry name" value="MRM1_MeTrfase_dom"/>
</dbReference>
<evidence type="ECO:0000256" key="3">
    <source>
        <dbReference type="ARBA" id="ARBA00022552"/>
    </source>
</evidence>
<feature type="region of interest" description="Disordered" evidence="10">
    <location>
        <begin position="336"/>
        <end position="400"/>
    </location>
</feature>
<sequence>MSVTPGPAEGQPRHPRRTQGPSFPGMSVQKQQIEMRYEIPGEVSTGQREKAPRLPDPQTDQRDDMRSEAADGYIRRDNERALAQTRKGIPRASAALNTPVRQRDRRDRTQVRRDTVTQYQALRSPSADRYTTASRRKQALDDPEDLTVLDEVDDSKVLGKVYRPNKSRQSKRDILQAVAQKRKEGVAKEAQKIVKQETRGFDPAEDEDPLVRNVGSKLMRLKELVVELQMVETQQDINRKDLKRLIAPLQTKARRVEESAHQYMVGSGRGHDQAAQNLQAVAARLLASQLGQLFVSSSEKPKSSKKSVVWVKNVGALPSIEVVLSSHVKALLEDEAPKAKSDARKVEANPSTRQTPHEDDREFNQHDEPQRRVSNRSGSNATRRTAGEEDRVDDTMPLSVPRTTASSTFLYGTNTVLAALRARRRKVYALHFNTKVSSYEGDPSAEIRRLALQASIPTHPSASRILLNTMSEDRPHNGVVLEASHLPAPPVIGLGWPDLKTGDLPLHTRKQPSEERAVNGDPSSMRILTSDQTWRYPLVLMLDGILDPQNVGNIIRTAYFYGVDAVAVSLNTCCPLTSATLAKASSGACEAVQIFGLPKPGNFVYESKNAGWKIYAAAAPPPNSNERGVTKRGPRFVSHRAVAARSALERHPVILMLGAEGEGLRENLTQRADYFVGVAPGPRAPVPGRDGDGLLDVGVDSMNVGTAAAVLVDAFLRQPVRSTQHMAREEDAVGARGEGGEGE</sequence>
<evidence type="ECO:0000313" key="13">
    <source>
        <dbReference type="Proteomes" id="UP001337655"/>
    </source>
</evidence>
<evidence type="ECO:0000256" key="7">
    <source>
        <dbReference type="ARBA" id="ARBA00022946"/>
    </source>
</evidence>
<dbReference type="InterPro" id="IPR029028">
    <property type="entry name" value="Alpha/beta_knot_MTases"/>
</dbReference>
<evidence type="ECO:0000256" key="1">
    <source>
        <dbReference type="ARBA" id="ARBA00004173"/>
    </source>
</evidence>
<keyword evidence="13" id="KW-1185">Reference proteome</keyword>
<feature type="region of interest" description="Disordered" evidence="10">
    <location>
        <begin position="123"/>
        <end position="142"/>
    </location>
</feature>
<dbReference type="SUPFAM" id="SSF75217">
    <property type="entry name" value="alpha/beta knot"/>
    <property type="match status" value="1"/>
</dbReference>
<dbReference type="Gene3D" id="3.30.1330.30">
    <property type="match status" value="1"/>
</dbReference>
<dbReference type="Pfam" id="PF08032">
    <property type="entry name" value="SpoU_sub_bind"/>
    <property type="match status" value="1"/>
</dbReference>
<dbReference type="CDD" id="cd18105">
    <property type="entry name" value="SpoU-like_MRM1"/>
    <property type="match status" value="1"/>
</dbReference>
<dbReference type="EMBL" id="JAVRRT010000018">
    <property type="protein sequence ID" value="KAK5164947.1"/>
    <property type="molecule type" value="Genomic_DNA"/>
</dbReference>
<dbReference type="RefSeq" id="XP_064655143.1">
    <property type="nucleotide sequence ID" value="XM_064806838.1"/>
</dbReference>
<dbReference type="Gene3D" id="3.40.1280.10">
    <property type="match status" value="1"/>
</dbReference>
<feature type="compositionally biased region" description="Basic and acidic residues" evidence="10">
    <location>
        <begin position="355"/>
        <end position="371"/>
    </location>
</feature>
<feature type="compositionally biased region" description="Polar residues" evidence="10">
    <location>
        <begin position="123"/>
        <end position="133"/>
    </location>
</feature>
<dbReference type="GO" id="GO:0005739">
    <property type="term" value="C:mitochondrion"/>
    <property type="evidence" value="ECO:0007669"/>
    <property type="project" value="UniProtKB-SubCell"/>
</dbReference>
<dbReference type="SUPFAM" id="SSF55315">
    <property type="entry name" value="L30e-like"/>
    <property type="match status" value="1"/>
</dbReference>
<comment type="subcellular location">
    <subcellularLocation>
        <location evidence="1">Mitochondrion</location>
    </subcellularLocation>
</comment>
<dbReference type="PANTHER" id="PTHR46103:SF1">
    <property type="entry name" value="RRNA METHYLTRANSFERASE 1, MITOCHONDRIAL"/>
    <property type="match status" value="1"/>
</dbReference>
<keyword evidence="5" id="KW-0808">Transferase</keyword>
<feature type="region of interest" description="Disordered" evidence="10">
    <location>
        <begin position="723"/>
        <end position="743"/>
    </location>
</feature>
<keyword evidence="7" id="KW-0809">Transit peptide</keyword>
<dbReference type="InterPro" id="IPR029064">
    <property type="entry name" value="Ribosomal_eL30-like_sf"/>
</dbReference>
<feature type="compositionally biased region" description="Basic and acidic residues" evidence="10">
    <location>
        <begin position="336"/>
        <end position="347"/>
    </location>
</feature>
<name>A0AAV9P206_9PEZI</name>
<dbReference type="GeneID" id="89930942"/>
<comment type="similarity">
    <text evidence="2">Belongs to the class IV-like SAM-binding methyltransferase superfamily. RNA methyltransferase TrmH family.</text>
</comment>
<dbReference type="PANTHER" id="PTHR46103">
    <property type="entry name" value="RRNA METHYLTRANSFERASE 1, MITOCHONDRIAL"/>
    <property type="match status" value="1"/>
</dbReference>
<keyword evidence="8" id="KW-0496">Mitochondrion</keyword>
<evidence type="ECO:0000256" key="6">
    <source>
        <dbReference type="ARBA" id="ARBA00022691"/>
    </source>
</evidence>
<dbReference type="InterPro" id="IPR001537">
    <property type="entry name" value="SpoU_MeTrfase"/>
</dbReference>
<evidence type="ECO:0000313" key="12">
    <source>
        <dbReference type="EMBL" id="KAK5164947.1"/>
    </source>
</evidence>
<evidence type="ECO:0000256" key="2">
    <source>
        <dbReference type="ARBA" id="ARBA00007228"/>
    </source>
</evidence>
<reference evidence="12 13" key="1">
    <citation type="submission" date="2023-08" db="EMBL/GenBank/DDBJ databases">
        <title>Black Yeasts Isolated from many extreme environments.</title>
        <authorList>
            <person name="Coleine C."/>
            <person name="Stajich J.E."/>
            <person name="Selbmann L."/>
        </authorList>
    </citation>
    <scope>NUCLEOTIDE SEQUENCE [LARGE SCALE GENOMIC DNA]</scope>
    <source>
        <strain evidence="12 13">CCFEE 5935</strain>
    </source>
</reference>
<protein>
    <recommendedName>
        <fullName evidence="9">rRNA methyltransferase 1, mitochondrial</fullName>
    </recommendedName>
</protein>
<comment type="caution">
    <text evidence="12">The sequence shown here is derived from an EMBL/GenBank/DDBJ whole genome shotgun (WGS) entry which is preliminary data.</text>
</comment>
<evidence type="ECO:0000259" key="11">
    <source>
        <dbReference type="SMART" id="SM00967"/>
    </source>
</evidence>
<dbReference type="Proteomes" id="UP001337655">
    <property type="component" value="Unassembled WGS sequence"/>
</dbReference>
<evidence type="ECO:0000256" key="10">
    <source>
        <dbReference type="SAM" id="MobiDB-lite"/>
    </source>
</evidence>
<organism evidence="12 13">
    <name type="scientific">Saxophila tyrrhenica</name>
    <dbReference type="NCBI Taxonomy" id="1690608"/>
    <lineage>
        <taxon>Eukaryota</taxon>
        <taxon>Fungi</taxon>
        <taxon>Dikarya</taxon>
        <taxon>Ascomycota</taxon>
        <taxon>Pezizomycotina</taxon>
        <taxon>Dothideomycetes</taxon>
        <taxon>Dothideomycetidae</taxon>
        <taxon>Mycosphaerellales</taxon>
        <taxon>Extremaceae</taxon>
        <taxon>Saxophila</taxon>
    </lineage>
</organism>
<feature type="region of interest" description="Disordered" evidence="10">
    <location>
        <begin position="1"/>
        <end position="114"/>
    </location>
</feature>
<dbReference type="InterPro" id="IPR013123">
    <property type="entry name" value="SpoU_subst-bd"/>
</dbReference>
<feature type="compositionally biased region" description="Basic and acidic residues" evidence="10">
    <location>
        <begin position="47"/>
        <end position="80"/>
    </location>
</feature>
<gene>
    <name evidence="12" type="ORF">LTR77_009612</name>
</gene>
<dbReference type="InterPro" id="IPR029026">
    <property type="entry name" value="tRNA_m1G_MTases_N"/>
</dbReference>
<evidence type="ECO:0000256" key="8">
    <source>
        <dbReference type="ARBA" id="ARBA00023128"/>
    </source>
</evidence>
<accession>A0AAV9P206</accession>
<evidence type="ECO:0000256" key="5">
    <source>
        <dbReference type="ARBA" id="ARBA00022679"/>
    </source>
</evidence>
<dbReference type="GO" id="GO:0003723">
    <property type="term" value="F:RNA binding"/>
    <property type="evidence" value="ECO:0007669"/>
    <property type="project" value="InterPro"/>
</dbReference>
<feature type="domain" description="RNA 2-O ribose methyltransferase substrate binding" evidence="11">
    <location>
        <begin position="409"/>
        <end position="489"/>
    </location>
</feature>
<dbReference type="Pfam" id="PF00588">
    <property type="entry name" value="SpoU_methylase"/>
    <property type="match status" value="1"/>
</dbReference>
<keyword evidence="6" id="KW-0949">S-adenosyl-L-methionine</keyword>
<evidence type="ECO:0000256" key="9">
    <source>
        <dbReference type="ARBA" id="ARBA00034881"/>
    </source>
</evidence>
<proteinExistence type="inferred from homology"/>
<keyword evidence="3" id="KW-0698">rRNA processing</keyword>
<keyword evidence="4" id="KW-0489">Methyltransferase</keyword>
<dbReference type="SMART" id="SM00967">
    <property type="entry name" value="SpoU_sub_bind"/>
    <property type="match status" value="1"/>
</dbReference>
<dbReference type="GO" id="GO:0016435">
    <property type="term" value="F:rRNA (guanine) methyltransferase activity"/>
    <property type="evidence" value="ECO:0007669"/>
    <property type="project" value="TreeGrafter"/>
</dbReference>
<dbReference type="InterPro" id="IPR047182">
    <property type="entry name" value="MRM1"/>
</dbReference>